<gene>
    <name evidence="5" type="ORF">P9B03_14455</name>
</gene>
<evidence type="ECO:0000256" key="2">
    <source>
        <dbReference type="ARBA" id="ARBA00023315"/>
    </source>
</evidence>
<comment type="caution">
    <text evidence="5">The sequence shown here is derived from an EMBL/GenBank/DDBJ whole genome shotgun (WGS) entry which is preliminary data.</text>
</comment>
<evidence type="ECO:0000256" key="3">
    <source>
        <dbReference type="ARBA" id="ARBA00038502"/>
    </source>
</evidence>
<sequence length="196" mass="22641">MLRDFFSLFQKKGDKVITIACDRCDLRTLVEADAPNLAVLLSENKYFWSTYEPLHHPNFYTVETQRKKIVESLYLLEEKREFSFGIFVKGTNRLIGHISLYAVKRLPYSSAFIGYSMDQHFVGKGIATEAAKIVAKFAFEQVGVHRIEAYVAPTNTPSIRVLEKVGFQKEGLLRKLLFINGQWVDHYMFALLMEDF</sequence>
<evidence type="ECO:0000259" key="4">
    <source>
        <dbReference type="PROSITE" id="PS51186"/>
    </source>
</evidence>
<accession>A0AAW9NTZ2</accession>
<dbReference type="InterPro" id="IPR000182">
    <property type="entry name" value="GNAT_dom"/>
</dbReference>
<dbReference type="Gene3D" id="3.40.630.30">
    <property type="match status" value="1"/>
</dbReference>
<feature type="domain" description="N-acetyltransferase" evidence="4">
    <location>
        <begin position="24"/>
        <end position="194"/>
    </location>
</feature>
<reference evidence="5 6" key="1">
    <citation type="submission" date="2023-03" db="EMBL/GenBank/DDBJ databases">
        <title>Bacillus Genome Sequencing.</title>
        <authorList>
            <person name="Dunlap C."/>
        </authorList>
    </citation>
    <scope>NUCLEOTIDE SEQUENCE [LARGE SCALE GENOMIC DNA]</scope>
    <source>
        <strain evidence="5 6">B-59205</strain>
    </source>
</reference>
<name>A0AAW9NTZ2_9BACL</name>
<dbReference type="PROSITE" id="PS51186">
    <property type="entry name" value="GNAT"/>
    <property type="match status" value="1"/>
</dbReference>
<evidence type="ECO:0000256" key="1">
    <source>
        <dbReference type="ARBA" id="ARBA00022679"/>
    </source>
</evidence>
<evidence type="ECO:0000313" key="6">
    <source>
        <dbReference type="Proteomes" id="UP001344888"/>
    </source>
</evidence>
<dbReference type="PANTHER" id="PTHR43792">
    <property type="entry name" value="GNAT FAMILY, PUTATIVE (AFU_ORTHOLOGUE AFUA_3G00765)-RELATED-RELATED"/>
    <property type="match status" value="1"/>
</dbReference>
<dbReference type="PANTHER" id="PTHR43792:SF8">
    <property type="entry name" value="[RIBOSOMAL PROTEIN US5]-ALANINE N-ACETYLTRANSFERASE"/>
    <property type="match status" value="1"/>
</dbReference>
<keyword evidence="1 5" id="KW-0808">Transferase</keyword>
<keyword evidence="6" id="KW-1185">Reference proteome</keyword>
<proteinExistence type="inferred from homology"/>
<dbReference type="AlphaFoldDB" id="A0AAW9NTZ2"/>
<keyword evidence="2" id="KW-0012">Acyltransferase</keyword>
<evidence type="ECO:0000313" key="5">
    <source>
        <dbReference type="EMBL" id="MEC1179698.1"/>
    </source>
</evidence>
<dbReference type="GO" id="GO:0008999">
    <property type="term" value="F:protein-N-terminal-alanine acetyltransferase activity"/>
    <property type="evidence" value="ECO:0007669"/>
    <property type="project" value="TreeGrafter"/>
</dbReference>
<protein>
    <submittedName>
        <fullName evidence="5">GNAT family protein</fullName>
        <ecNumber evidence="5">2.-.-.-</ecNumber>
    </submittedName>
</protein>
<organism evidence="5 6">
    <name type="scientific">Metasolibacillus meyeri</name>
    <dbReference type="NCBI Taxonomy" id="1071052"/>
    <lineage>
        <taxon>Bacteria</taxon>
        <taxon>Bacillati</taxon>
        <taxon>Bacillota</taxon>
        <taxon>Bacilli</taxon>
        <taxon>Bacillales</taxon>
        <taxon>Caryophanaceae</taxon>
        <taxon>Metasolibacillus</taxon>
    </lineage>
</organism>
<dbReference type="EMBL" id="JARSFG010000019">
    <property type="protein sequence ID" value="MEC1179698.1"/>
    <property type="molecule type" value="Genomic_DNA"/>
</dbReference>
<dbReference type="Proteomes" id="UP001344888">
    <property type="component" value="Unassembled WGS sequence"/>
</dbReference>
<dbReference type="SUPFAM" id="SSF55729">
    <property type="entry name" value="Acyl-CoA N-acyltransferases (Nat)"/>
    <property type="match status" value="1"/>
</dbReference>
<dbReference type="InterPro" id="IPR051531">
    <property type="entry name" value="N-acetyltransferase"/>
</dbReference>
<dbReference type="Pfam" id="PF13302">
    <property type="entry name" value="Acetyltransf_3"/>
    <property type="match status" value="1"/>
</dbReference>
<comment type="similarity">
    <text evidence="3">Belongs to the acetyltransferase family. RimJ subfamily.</text>
</comment>
<dbReference type="EC" id="2.-.-.-" evidence="5"/>
<dbReference type="GO" id="GO:0005737">
    <property type="term" value="C:cytoplasm"/>
    <property type="evidence" value="ECO:0007669"/>
    <property type="project" value="TreeGrafter"/>
</dbReference>
<dbReference type="InterPro" id="IPR016181">
    <property type="entry name" value="Acyl_CoA_acyltransferase"/>
</dbReference>